<dbReference type="SUPFAM" id="SSF47413">
    <property type="entry name" value="lambda repressor-like DNA-binding domains"/>
    <property type="match status" value="1"/>
</dbReference>
<dbReference type="Pfam" id="PF13443">
    <property type="entry name" value="HTH_26"/>
    <property type="match status" value="1"/>
</dbReference>
<comment type="caution">
    <text evidence="3">The sequence shown here is derived from an EMBL/GenBank/DDBJ whole genome shotgun (WGS) entry which is preliminary data.</text>
</comment>
<protein>
    <submittedName>
        <fullName evidence="3">Helix-turn-helix domain-containing protein</fullName>
    </submittedName>
</protein>
<name>A0ABT2UY99_9FIRM</name>
<dbReference type="SMART" id="SM00530">
    <property type="entry name" value="HTH_XRE"/>
    <property type="match status" value="1"/>
</dbReference>
<dbReference type="Gene3D" id="1.10.260.40">
    <property type="entry name" value="lambda repressor-like DNA-binding domains"/>
    <property type="match status" value="1"/>
</dbReference>
<feature type="compositionally biased region" description="Basic and acidic residues" evidence="1">
    <location>
        <begin position="134"/>
        <end position="152"/>
    </location>
</feature>
<gene>
    <name evidence="3" type="ORF">OCV69_06615</name>
</gene>
<organism evidence="3 4">
    <name type="scientific">Alitiscatomonas aceti</name>
    <dbReference type="NCBI Taxonomy" id="2981724"/>
    <lineage>
        <taxon>Bacteria</taxon>
        <taxon>Bacillati</taxon>
        <taxon>Bacillota</taxon>
        <taxon>Clostridia</taxon>
        <taxon>Lachnospirales</taxon>
        <taxon>Lachnospiraceae</taxon>
        <taxon>Alitiscatomonas</taxon>
    </lineage>
</organism>
<feature type="region of interest" description="Disordered" evidence="1">
    <location>
        <begin position="134"/>
        <end position="164"/>
    </location>
</feature>
<dbReference type="InterPro" id="IPR010982">
    <property type="entry name" value="Lambda_DNA-bd_dom_sf"/>
</dbReference>
<reference evidence="3 4" key="1">
    <citation type="journal article" date="2021" name="ISME Commun">
        <title>Automated analysis of genomic sequences facilitates high-throughput and comprehensive description of bacteria.</title>
        <authorList>
            <person name="Hitch T.C.A."/>
        </authorList>
    </citation>
    <scope>NUCLEOTIDE SEQUENCE [LARGE SCALE GENOMIC DNA]</scope>
    <source>
        <strain evidence="4">f_CCE</strain>
    </source>
</reference>
<dbReference type="EMBL" id="JAOQJF010000009">
    <property type="protein sequence ID" value="MCU6799606.1"/>
    <property type="molecule type" value="Genomic_DNA"/>
</dbReference>
<dbReference type="Proteomes" id="UP001652395">
    <property type="component" value="Unassembled WGS sequence"/>
</dbReference>
<feature type="domain" description="HTH cro/C1-type" evidence="2">
    <location>
        <begin position="29"/>
        <end position="84"/>
    </location>
</feature>
<evidence type="ECO:0000313" key="3">
    <source>
        <dbReference type="EMBL" id="MCU6799606.1"/>
    </source>
</evidence>
<accession>A0ABT2UY99</accession>
<dbReference type="InterPro" id="IPR001387">
    <property type="entry name" value="Cro/C1-type_HTH"/>
</dbReference>
<evidence type="ECO:0000259" key="2">
    <source>
        <dbReference type="PROSITE" id="PS50943"/>
    </source>
</evidence>
<keyword evidence="4" id="KW-1185">Reference proteome</keyword>
<evidence type="ECO:0000256" key="1">
    <source>
        <dbReference type="SAM" id="MobiDB-lite"/>
    </source>
</evidence>
<sequence>MIEADEKNLEGQAGDGMVKISKEETGKRIRRLLAESGITVRDVQEELELDSPQSVYKWLKGKALPSLDNLLVLGCMLDLPVEQLLVLEGKEDEEIVQRRKRWVKKRPHILCAYVLRTHRNLERIQMILSDTRTDWKPEKRSGIWKEAPEPENGRNSFNPEAPRR</sequence>
<dbReference type="CDD" id="cd00093">
    <property type="entry name" value="HTH_XRE"/>
    <property type="match status" value="1"/>
</dbReference>
<dbReference type="RefSeq" id="WP_252207708.1">
    <property type="nucleotide sequence ID" value="NZ_JAOQJF010000009.1"/>
</dbReference>
<evidence type="ECO:0000313" key="4">
    <source>
        <dbReference type="Proteomes" id="UP001652395"/>
    </source>
</evidence>
<proteinExistence type="predicted"/>
<dbReference type="PROSITE" id="PS50943">
    <property type="entry name" value="HTH_CROC1"/>
    <property type="match status" value="1"/>
</dbReference>